<evidence type="ECO:0000313" key="2">
    <source>
        <dbReference type="Proteomes" id="UP000232883"/>
    </source>
</evidence>
<gene>
    <name evidence="1" type="ORF">CWM47_13105</name>
</gene>
<organism evidence="1 2">
    <name type="scientific">Spirosoma pollinicola</name>
    <dbReference type="NCBI Taxonomy" id="2057025"/>
    <lineage>
        <taxon>Bacteria</taxon>
        <taxon>Pseudomonadati</taxon>
        <taxon>Bacteroidota</taxon>
        <taxon>Cytophagia</taxon>
        <taxon>Cytophagales</taxon>
        <taxon>Cytophagaceae</taxon>
        <taxon>Spirosoma</taxon>
    </lineage>
</organism>
<reference evidence="1 2" key="1">
    <citation type="submission" date="2017-11" db="EMBL/GenBank/DDBJ databases">
        <title>Taxonomic description and genome sequences of Spirosoma HA7 sp. nov., isolated from pollen microhabitat of Corylus avellana.</title>
        <authorList>
            <person name="Ambika Manirajan B."/>
            <person name="Suarez C."/>
            <person name="Ratering S."/>
            <person name="Geissler-Plaum R."/>
            <person name="Cardinale M."/>
            <person name="Sylvia S."/>
        </authorList>
    </citation>
    <scope>NUCLEOTIDE SEQUENCE [LARGE SCALE GENOMIC DNA]</scope>
    <source>
        <strain evidence="1 2">HA7</strain>
    </source>
</reference>
<evidence type="ECO:0008006" key="3">
    <source>
        <dbReference type="Google" id="ProtNLM"/>
    </source>
</evidence>
<name>A0A2K8YYH8_9BACT</name>
<dbReference type="Gene3D" id="6.10.250.1680">
    <property type="match status" value="1"/>
</dbReference>
<dbReference type="EMBL" id="CP025096">
    <property type="protein sequence ID" value="AUD02693.1"/>
    <property type="molecule type" value="Genomic_DNA"/>
</dbReference>
<keyword evidence="2" id="KW-1185">Reference proteome</keyword>
<evidence type="ECO:0000313" key="1">
    <source>
        <dbReference type="EMBL" id="AUD02693.1"/>
    </source>
</evidence>
<dbReference type="Proteomes" id="UP000232883">
    <property type="component" value="Chromosome"/>
</dbReference>
<dbReference type="OrthoDB" id="5493262at2"/>
<proteinExistence type="predicted"/>
<protein>
    <recommendedName>
        <fullName evidence="3">DUF1684 domain-containing protein</fullName>
    </recommendedName>
</protein>
<dbReference type="AlphaFoldDB" id="A0A2K8YYH8"/>
<accession>A0A2K8YYH8</accession>
<dbReference type="PANTHER" id="PTHR41913:SF1">
    <property type="entry name" value="DUF1684 DOMAIN-CONTAINING PROTEIN"/>
    <property type="match status" value="1"/>
</dbReference>
<sequence length="214" mass="23785">MLKNKFFLTGLFLLIAIVLYYTAFDGGSSSAVDGLEVSVNPETYRQQIDEKRTEKDQFLRTNTESPIPDKAGFKGLTYFLPDPAYRVVARLEPFADKTQKLVVSMSDGSEDVYEKFAHAVFSLNGEACRLLVVKLGSTYSILFRDGTSGKDTYGGGRYIELDPAQLSDNHAIIDFNTAYNPYCAYNPTYACPLPPAENKLSIAVKAGEKYITHE</sequence>
<dbReference type="KEGG" id="spir:CWM47_13105"/>
<dbReference type="Pfam" id="PF07920">
    <property type="entry name" value="DUF1684"/>
    <property type="match status" value="1"/>
</dbReference>
<dbReference type="InterPro" id="IPR012467">
    <property type="entry name" value="DUF1684"/>
</dbReference>
<dbReference type="PANTHER" id="PTHR41913">
    <property type="entry name" value="DUF1684 DOMAIN-CONTAINING PROTEIN"/>
    <property type="match status" value="1"/>
</dbReference>
<dbReference type="RefSeq" id="WP_100988410.1">
    <property type="nucleotide sequence ID" value="NZ_CP025096.1"/>
</dbReference>